<sequence length="202" mass="21920">MMKPVMVVIFSVFDIILGMASVGVQLAALILYTRISNFVDVNYDVVAHGIWCGFIYIGAGSQGLYSSYNRPQALRLTVMMAVISVCGAIVAATLSGLAAASGYSYGCNSSHYTSSCVPWLELEWVLMSISIISGLNNLTLMYFAHAARKSSKCQPRSINRHQHRNISSSDCEPPGAYSVSGHAERPQQKPSDKNDEICQADV</sequence>
<keyword evidence="4" id="KW-1185">Reference proteome</keyword>
<dbReference type="EMBL" id="CAKKLH010000037">
    <property type="protein sequence ID" value="CAH0100511.1"/>
    <property type="molecule type" value="Genomic_DNA"/>
</dbReference>
<feature type="compositionally biased region" description="Basic and acidic residues" evidence="1">
    <location>
        <begin position="182"/>
        <end position="196"/>
    </location>
</feature>
<feature type="transmembrane region" description="Helical" evidence="2">
    <location>
        <begin position="45"/>
        <end position="65"/>
    </location>
</feature>
<accession>A0A8J2RDK1</accession>
<reference evidence="3" key="1">
    <citation type="submission" date="2021-11" db="EMBL/GenBank/DDBJ databases">
        <authorList>
            <person name="Schell T."/>
        </authorList>
    </citation>
    <scope>NUCLEOTIDE SEQUENCE</scope>
    <source>
        <strain evidence="3">M5</strain>
    </source>
</reference>
<keyword evidence="2" id="KW-1133">Transmembrane helix</keyword>
<dbReference type="Proteomes" id="UP000789390">
    <property type="component" value="Unassembled WGS sequence"/>
</dbReference>
<feature type="region of interest" description="Disordered" evidence="1">
    <location>
        <begin position="154"/>
        <end position="202"/>
    </location>
</feature>
<comment type="caution">
    <text evidence="3">The sequence shown here is derived from an EMBL/GenBank/DDBJ whole genome shotgun (WGS) entry which is preliminary data.</text>
</comment>
<gene>
    <name evidence="3" type="ORF">DGAL_LOCUS2766</name>
</gene>
<evidence type="ECO:0000313" key="3">
    <source>
        <dbReference type="EMBL" id="CAH0100511.1"/>
    </source>
</evidence>
<evidence type="ECO:0000256" key="2">
    <source>
        <dbReference type="SAM" id="Phobius"/>
    </source>
</evidence>
<keyword evidence="2" id="KW-0812">Transmembrane</keyword>
<dbReference type="OrthoDB" id="6353954at2759"/>
<keyword evidence="2" id="KW-0472">Membrane</keyword>
<organism evidence="3 4">
    <name type="scientific">Daphnia galeata</name>
    <dbReference type="NCBI Taxonomy" id="27404"/>
    <lineage>
        <taxon>Eukaryota</taxon>
        <taxon>Metazoa</taxon>
        <taxon>Ecdysozoa</taxon>
        <taxon>Arthropoda</taxon>
        <taxon>Crustacea</taxon>
        <taxon>Branchiopoda</taxon>
        <taxon>Diplostraca</taxon>
        <taxon>Cladocera</taxon>
        <taxon>Anomopoda</taxon>
        <taxon>Daphniidae</taxon>
        <taxon>Daphnia</taxon>
    </lineage>
</organism>
<evidence type="ECO:0000313" key="4">
    <source>
        <dbReference type="Proteomes" id="UP000789390"/>
    </source>
</evidence>
<feature type="transmembrane region" description="Helical" evidence="2">
    <location>
        <begin position="124"/>
        <end position="144"/>
    </location>
</feature>
<proteinExistence type="predicted"/>
<dbReference type="AlphaFoldDB" id="A0A8J2RDK1"/>
<evidence type="ECO:0000256" key="1">
    <source>
        <dbReference type="SAM" id="MobiDB-lite"/>
    </source>
</evidence>
<protein>
    <submittedName>
        <fullName evidence="3">Uncharacterized protein</fullName>
    </submittedName>
</protein>
<feature type="transmembrane region" description="Helical" evidence="2">
    <location>
        <begin position="7"/>
        <end position="33"/>
    </location>
</feature>
<name>A0A8J2RDK1_9CRUS</name>
<feature type="transmembrane region" description="Helical" evidence="2">
    <location>
        <begin position="77"/>
        <end position="104"/>
    </location>
</feature>